<feature type="region of interest" description="Disordered" evidence="1">
    <location>
        <begin position="1"/>
        <end position="25"/>
    </location>
</feature>
<feature type="compositionally biased region" description="Polar residues" evidence="1">
    <location>
        <begin position="8"/>
        <end position="24"/>
    </location>
</feature>
<accession>A0A420HCI5</accession>
<proteinExistence type="predicted"/>
<evidence type="ECO:0000313" key="2">
    <source>
        <dbReference type="EMBL" id="RKF55118.1"/>
    </source>
</evidence>
<dbReference type="OrthoDB" id="3595120at2759"/>
<gene>
    <name evidence="2" type="ORF">GcC1_206026</name>
</gene>
<evidence type="ECO:0000313" key="3">
    <source>
        <dbReference type="Proteomes" id="UP000285405"/>
    </source>
</evidence>
<dbReference type="Proteomes" id="UP000285405">
    <property type="component" value="Unassembled WGS sequence"/>
</dbReference>
<dbReference type="EMBL" id="MCBR01020639">
    <property type="protein sequence ID" value="RKF55118.1"/>
    <property type="molecule type" value="Genomic_DNA"/>
</dbReference>
<comment type="caution">
    <text evidence="2">The sequence shown here is derived from an EMBL/GenBank/DDBJ whole genome shotgun (WGS) entry which is preliminary data.</text>
</comment>
<reference evidence="2 3" key="1">
    <citation type="journal article" date="2018" name="BMC Genomics">
        <title>Comparative genome analyses reveal sequence features reflecting distinct modes of host-adaptation between dicot and monocot powdery mildew.</title>
        <authorList>
            <person name="Wu Y."/>
            <person name="Ma X."/>
            <person name="Pan Z."/>
            <person name="Kale S.D."/>
            <person name="Song Y."/>
            <person name="King H."/>
            <person name="Zhang Q."/>
            <person name="Presley C."/>
            <person name="Deng X."/>
            <person name="Wei C.I."/>
            <person name="Xiao S."/>
        </authorList>
    </citation>
    <scope>NUCLEOTIDE SEQUENCE [LARGE SCALE GENOMIC DNA]</scope>
    <source>
        <strain evidence="2">UCSC1</strain>
    </source>
</reference>
<dbReference type="AlphaFoldDB" id="A0A420HCI5"/>
<feature type="compositionally biased region" description="Low complexity" evidence="1">
    <location>
        <begin position="754"/>
        <end position="781"/>
    </location>
</feature>
<sequence>MLEDWESPNPSETHTIVSPSTNSTNRDEEINHWIRKLPLFIIDSSKEILKRHLEMSPTTNNVDYQGLTLPTFDRAVSYNGTIPASRWLLRLKYDFRRAGYKPPPGELYLEAIEMLLDGSAADRLAATPRIRIIVNARDTATSENLIEVNEWLKEEFPDNFEENIEQDIQSEIQTFAQRIKDDQNLQKPETLLAYYQRAVNLLRRAHCRDRPRENSVLPVLTGLENIMLNTIVNAYVIGLCNSRLRQKVLEKDGATCGALWKAHDIIQSAQRSLKILDRTEKELVDRHRLSNLEEFVSSQYGRSTVLVFADVEAGRSVYSLGSQSSQRTNYVTPPTRTIPLNRQLVAPLTSSKDHQPEHTIQQLMVYYASTVETLVTDRENVETPPCHIVSRHTFKKLCSSQSHHSLTNRTSTKCFFEDEMSYIEENDPTTSKPQISHKSSCQNLDLHIYDSQDGKTTIDDDKITLVEKSMPGTPPKLKSKKYQESIVDLLSLLAESAENSRKREIVGRRGKGPVDCVRLAEEIKVPINFLDLFQIYPDLERQTGTTKRANLLETDETIPLNSFPTVDADKKAFRIPTIVPIKKDGKYRRVRLPQGVSQADQGSDINFCSPALASALSAKIRKLSNHGWNTGLQMMIADGNASKLTEFCKLHICTQGVWRKIWCFIRPDSHNKEDLDLLLGLPWLNDVDAKIFIRSSYIEIGDTSSGDKITKIRGPTFVPSEKYRLVILPKDPNPARKGKTPVKLQAESDHSESSSDQDVTDSSETSSNISSGSDNSSDSEN</sequence>
<evidence type="ECO:0000256" key="1">
    <source>
        <dbReference type="SAM" id="MobiDB-lite"/>
    </source>
</evidence>
<feature type="region of interest" description="Disordered" evidence="1">
    <location>
        <begin position="728"/>
        <end position="781"/>
    </location>
</feature>
<organism evidence="2 3">
    <name type="scientific">Golovinomyces cichoracearum</name>
    <dbReference type="NCBI Taxonomy" id="62708"/>
    <lineage>
        <taxon>Eukaryota</taxon>
        <taxon>Fungi</taxon>
        <taxon>Dikarya</taxon>
        <taxon>Ascomycota</taxon>
        <taxon>Pezizomycotina</taxon>
        <taxon>Leotiomycetes</taxon>
        <taxon>Erysiphales</taxon>
        <taxon>Erysiphaceae</taxon>
        <taxon>Golovinomyces</taxon>
    </lineage>
</organism>
<name>A0A420HCI5_9PEZI</name>
<protein>
    <submittedName>
        <fullName evidence="2">Uncharacterized protein</fullName>
    </submittedName>
</protein>